<evidence type="ECO:0000256" key="3">
    <source>
        <dbReference type="ARBA" id="ARBA00022691"/>
    </source>
</evidence>
<sequence>MGSAKAQGRLWSQAVRDWAQVSEPLSRPLHEATLTALAPLVDLSLLDVGCGTGSVLQSAVRRGARVTGLDAAASMIAVARERLPDADLHVGDLEALPFDDGTFDVVTAFNSVQYAADPRVAVVEMARVTRRGGRVAIGVWAEPDRCQTDRVFQRIRTLAPPPPGAHAPLAVSTPGVVEDLLADAGLVLAASGEVDCPFIFPDLSTAWRGQASIGPFRWAIEVAGEDLVHDTYAEALAPYRQPDGSYRQDNVFRYVIADRAVATHPAGAVDSCSEEIQPPATDGL</sequence>
<protein>
    <recommendedName>
        <fullName evidence="4">Methyltransferase type 11 domain-containing protein</fullName>
    </recommendedName>
</protein>
<comment type="caution">
    <text evidence="5">The sequence shown here is derived from an EMBL/GenBank/DDBJ whole genome shotgun (WGS) entry which is preliminary data.</text>
</comment>
<dbReference type="PANTHER" id="PTHR43464:SF19">
    <property type="entry name" value="UBIQUINONE BIOSYNTHESIS O-METHYLTRANSFERASE, MITOCHONDRIAL"/>
    <property type="match status" value="1"/>
</dbReference>
<dbReference type="EMBL" id="BOPH01000160">
    <property type="protein sequence ID" value="GIJ75490.1"/>
    <property type="molecule type" value="Genomic_DNA"/>
</dbReference>
<dbReference type="InterPro" id="IPR029063">
    <property type="entry name" value="SAM-dependent_MTases_sf"/>
</dbReference>
<keyword evidence="6" id="KW-1185">Reference proteome</keyword>
<dbReference type="SUPFAM" id="SSF53335">
    <property type="entry name" value="S-adenosyl-L-methionine-dependent methyltransferases"/>
    <property type="match status" value="1"/>
</dbReference>
<organism evidence="5 6">
    <name type="scientific">Virgisporangium ochraceum</name>
    <dbReference type="NCBI Taxonomy" id="65505"/>
    <lineage>
        <taxon>Bacteria</taxon>
        <taxon>Bacillati</taxon>
        <taxon>Actinomycetota</taxon>
        <taxon>Actinomycetes</taxon>
        <taxon>Micromonosporales</taxon>
        <taxon>Micromonosporaceae</taxon>
        <taxon>Virgisporangium</taxon>
    </lineage>
</organism>
<dbReference type="GO" id="GO:0032259">
    <property type="term" value="P:methylation"/>
    <property type="evidence" value="ECO:0007669"/>
    <property type="project" value="UniProtKB-KW"/>
</dbReference>
<keyword evidence="3" id="KW-0949">S-adenosyl-L-methionine</keyword>
<evidence type="ECO:0000313" key="5">
    <source>
        <dbReference type="EMBL" id="GIJ75490.1"/>
    </source>
</evidence>
<reference evidence="5" key="1">
    <citation type="submission" date="2021-01" db="EMBL/GenBank/DDBJ databases">
        <title>Whole genome shotgun sequence of Virgisporangium ochraceum NBRC 16418.</title>
        <authorList>
            <person name="Komaki H."/>
            <person name="Tamura T."/>
        </authorList>
    </citation>
    <scope>NUCLEOTIDE SEQUENCE</scope>
    <source>
        <strain evidence="5">NBRC 16418</strain>
    </source>
</reference>
<keyword evidence="1" id="KW-0489">Methyltransferase</keyword>
<dbReference type="Pfam" id="PF08241">
    <property type="entry name" value="Methyltransf_11"/>
    <property type="match status" value="1"/>
</dbReference>
<dbReference type="AlphaFoldDB" id="A0A8J4EH57"/>
<feature type="domain" description="Methyltransferase type 11" evidence="4">
    <location>
        <begin position="46"/>
        <end position="137"/>
    </location>
</feature>
<dbReference type="CDD" id="cd02440">
    <property type="entry name" value="AdoMet_MTases"/>
    <property type="match status" value="1"/>
</dbReference>
<evidence type="ECO:0000313" key="6">
    <source>
        <dbReference type="Proteomes" id="UP000635606"/>
    </source>
</evidence>
<dbReference type="Gene3D" id="3.40.50.150">
    <property type="entry name" value="Vaccinia Virus protein VP39"/>
    <property type="match status" value="1"/>
</dbReference>
<accession>A0A8J4EH57</accession>
<dbReference type="PANTHER" id="PTHR43464">
    <property type="entry name" value="METHYLTRANSFERASE"/>
    <property type="match status" value="1"/>
</dbReference>
<gene>
    <name evidence="5" type="ORF">Voc01_104070</name>
</gene>
<keyword evidence="2" id="KW-0808">Transferase</keyword>
<evidence type="ECO:0000256" key="2">
    <source>
        <dbReference type="ARBA" id="ARBA00022679"/>
    </source>
</evidence>
<evidence type="ECO:0000259" key="4">
    <source>
        <dbReference type="Pfam" id="PF08241"/>
    </source>
</evidence>
<dbReference type="Proteomes" id="UP000635606">
    <property type="component" value="Unassembled WGS sequence"/>
</dbReference>
<name>A0A8J4EH57_9ACTN</name>
<evidence type="ECO:0000256" key="1">
    <source>
        <dbReference type="ARBA" id="ARBA00022603"/>
    </source>
</evidence>
<proteinExistence type="predicted"/>
<dbReference type="InterPro" id="IPR013216">
    <property type="entry name" value="Methyltransf_11"/>
</dbReference>
<dbReference type="GO" id="GO:0008757">
    <property type="term" value="F:S-adenosylmethionine-dependent methyltransferase activity"/>
    <property type="evidence" value="ECO:0007669"/>
    <property type="project" value="InterPro"/>
</dbReference>